<comment type="subcellular location">
    <subcellularLocation>
        <location evidence="1">Cell membrane</location>
        <topology evidence="1">Multi-pass membrane protein</topology>
    </subcellularLocation>
</comment>
<dbReference type="Proteomes" id="UP000027471">
    <property type="component" value="Unassembled WGS sequence"/>
</dbReference>
<dbReference type="EMBL" id="AUNB01000022">
    <property type="protein sequence ID" value="KEO60168.1"/>
    <property type="molecule type" value="Genomic_DNA"/>
</dbReference>
<evidence type="ECO:0000256" key="5">
    <source>
        <dbReference type="ARBA" id="ARBA00023136"/>
    </source>
</evidence>
<dbReference type="InterPro" id="IPR001123">
    <property type="entry name" value="LeuE-type"/>
</dbReference>
<dbReference type="PANTHER" id="PTHR30086">
    <property type="entry name" value="ARGININE EXPORTER PROTEIN ARGO"/>
    <property type="match status" value="1"/>
</dbReference>
<dbReference type="GO" id="GO:0015171">
    <property type="term" value="F:amino acid transmembrane transporter activity"/>
    <property type="evidence" value="ECO:0007669"/>
    <property type="project" value="TreeGrafter"/>
</dbReference>
<evidence type="ECO:0000313" key="7">
    <source>
        <dbReference type="EMBL" id="KEO60168.1"/>
    </source>
</evidence>
<evidence type="ECO:0000256" key="3">
    <source>
        <dbReference type="ARBA" id="ARBA00022692"/>
    </source>
</evidence>
<feature type="transmembrane region" description="Helical" evidence="6">
    <location>
        <begin position="6"/>
        <end position="29"/>
    </location>
</feature>
<keyword evidence="3 6" id="KW-0812">Transmembrane</keyword>
<feature type="transmembrane region" description="Helical" evidence="6">
    <location>
        <begin position="147"/>
        <end position="168"/>
    </location>
</feature>
<keyword evidence="2" id="KW-1003">Cell membrane</keyword>
<dbReference type="GO" id="GO:0005886">
    <property type="term" value="C:plasma membrane"/>
    <property type="evidence" value="ECO:0007669"/>
    <property type="project" value="UniProtKB-SubCell"/>
</dbReference>
<evidence type="ECO:0000256" key="4">
    <source>
        <dbReference type="ARBA" id="ARBA00022989"/>
    </source>
</evidence>
<dbReference type="OrthoDB" id="9804822at2"/>
<name>A0A074JX81_9RHOB</name>
<dbReference type="eggNOG" id="COG1280">
    <property type="taxonomic scope" value="Bacteria"/>
</dbReference>
<feature type="transmembrane region" description="Helical" evidence="6">
    <location>
        <begin position="188"/>
        <end position="205"/>
    </location>
</feature>
<keyword evidence="4 6" id="KW-1133">Transmembrane helix</keyword>
<evidence type="ECO:0000313" key="8">
    <source>
        <dbReference type="Proteomes" id="UP000027471"/>
    </source>
</evidence>
<evidence type="ECO:0000256" key="2">
    <source>
        <dbReference type="ARBA" id="ARBA00022475"/>
    </source>
</evidence>
<proteinExistence type="predicted"/>
<dbReference type="AlphaFoldDB" id="A0A074JX81"/>
<feature type="transmembrane region" description="Helical" evidence="6">
    <location>
        <begin position="114"/>
        <end position="135"/>
    </location>
</feature>
<organism evidence="7 8">
    <name type="scientific">Thioclava indica</name>
    <dbReference type="NCBI Taxonomy" id="1353528"/>
    <lineage>
        <taxon>Bacteria</taxon>
        <taxon>Pseudomonadati</taxon>
        <taxon>Pseudomonadota</taxon>
        <taxon>Alphaproteobacteria</taxon>
        <taxon>Rhodobacterales</taxon>
        <taxon>Paracoccaceae</taxon>
        <taxon>Thioclava</taxon>
    </lineage>
</organism>
<protein>
    <recommendedName>
        <fullName evidence="9">Amino acid transporter LysE</fullName>
    </recommendedName>
</protein>
<gene>
    <name evidence="7" type="ORF">DT23_14315</name>
</gene>
<feature type="transmembrane region" description="Helical" evidence="6">
    <location>
        <begin position="41"/>
        <end position="66"/>
    </location>
</feature>
<evidence type="ECO:0000256" key="6">
    <source>
        <dbReference type="SAM" id="Phobius"/>
    </source>
</evidence>
<sequence length="206" mass="22077">MTLTLAQIALYSGALLVLFLTPGPVWLALLARGMSGGFAAAWPLALGVTVGDMIWPALAILGVSWLVQEFSYFLIVLRWVAVAVFVGMGYLLIRHADHKISSDSRLTRPGKWAGFVAGLIVIIGNPKAILFYMGILPGFFPIATMTWVDIVLVSLISAIVPLTGNLILAGFVDRIRSIVASRGKMARLNRIAGGLMIFVGLLIAVT</sequence>
<comment type="caution">
    <text evidence="7">The sequence shown here is derived from an EMBL/GenBank/DDBJ whole genome shotgun (WGS) entry which is preliminary data.</text>
</comment>
<dbReference type="STRING" id="1353528.DT23_14315"/>
<dbReference type="Pfam" id="PF01810">
    <property type="entry name" value="LysE"/>
    <property type="match status" value="1"/>
</dbReference>
<accession>A0A074JX81</accession>
<evidence type="ECO:0008006" key="9">
    <source>
        <dbReference type="Google" id="ProtNLM"/>
    </source>
</evidence>
<reference evidence="7 8" key="1">
    <citation type="journal article" date="2015" name="Antonie Van Leeuwenhoek">
        <title>Thioclava indica sp. nov., isolated from surface seawater of the Indian Ocean.</title>
        <authorList>
            <person name="Liu Y."/>
            <person name="Lai Q."/>
            <person name="Du J."/>
            <person name="Xu H."/>
            <person name="Jiang L."/>
            <person name="Shao Z."/>
        </authorList>
    </citation>
    <scope>NUCLEOTIDE SEQUENCE [LARGE SCALE GENOMIC DNA]</scope>
    <source>
        <strain evidence="7 8">DT23-4</strain>
    </source>
</reference>
<feature type="transmembrane region" description="Helical" evidence="6">
    <location>
        <begin position="72"/>
        <end position="93"/>
    </location>
</feature>
<keyword evidence="8" id="KW-1185">Reference proteome</keyword>
<dbReference type="PANTHER" id="PTHR30086:SF20">
    <property type="entry name" value="ARGININE EXPORTER PROTEIN ARGO-RELATED"/>
    <property type="match status" value="1"/>
</dbReference>
<evidence type="ECO:0000256" key="1">
    <source>
        <dbReference type="ARBA" id="ARBA00004651"/>
    </source>
</evidence>
<keyword evidence="5 6" id="KW-0472">Membrane</keyword>
<dbReference type="RefSeq" id="WP_038130427.1">
    <property type="nucleotide sequence ID" value="NZ_AUNB01000022.1"/>
</dbReference>